<sequence length="47" mass="4744">MWFIASDSPGPARATAIPWPVHSLLTGSGAHPPGAVSRGSGRRCGCA</sequence>
<evidence type="ECO:0000313" key="1">
    <source>
        <dbReference type="EMBL" id="ERK50366.1"/>
    </source>
</evidence>
<accession>U2Q1Z7</accession>
<gene>
    <name evidence="1" type="ORF">HMPREF0682_0664</name>
</gene>
<dbReference type="EMBL" id="ACVN02000308">
    <property type="protein sequence ID" value="ERK50366.1"/>
    <property type="molecule type" value="Genomic_DNA"/>
</dbReference>
<dbReference type="Proteomes" id="UP000017052">
    <property type="component" value="Unassembled WGS sequence"/>
</dbReference>
<organism evidence="1 2">
    <name type="scientific">Propionibacterium acidifaciens F0233</name>
    <dbReference type="NCBI Taxonomy" id="553198"/>
    <lineage>
        <taxon>Bacteria</taxon>
        <taxon>Bacillati</taxon>
        <taxon>Actinomycetota</taxon>
        <taxon>Actinomycetes</taxon>
        <taxon>Propionibacteriales</taxon>
        <taxon>Propionibacteriaceae</taxon>
        <taxon>Propionibacterium</taxon>
    </lineage>
</organism>
<dbReference type="AlphaFoldDB" id="U2Q1Z7"/>
<comment type="caution">
    <text evidence="1">The sequence shown here is derived from an EMBL/GenBank/DDBJ whole genome shotgun (WGS) entry which is preliminary data.</text>
</comment>
<keyword evidence="2" id="KW-1185">Reference proteome</keyword>
<evidence type="ECO:0000313" key="2">
    <source>
        <dbReference type="Proteomes" id="UP000017052"/>
    </source>
</evidence>
<protein>
    <submittedName>
        <fullName evidence="1">Uncharacterized protein</fullName>
    </submittedName>
</protein>
<name>U2Q1Z7_9ACTN</name>
<reference evidence="1" key="1">
    <citation type="submission" date="2013-08" db="EMBL/GenBank/DDBJ databases">
        <authorList>
            <person name="Durkin A.S."/>
            <person name="Haft D.R."/>
            <person name="McCorrison J."/>
            <person name="Torralba M."/>
            <person name="Gillis M."/>
            <person name="Haft D.H."/>
            <person name="Methe B."/>
            <person name="Sutton G."/>
            <person name="Nelson K.E."/>
        </authorList>
    </citation>
    <scope>NUCLEOTIDE SEQUENCE [LARGE SCALE GENOMIC DNA]</scope>
    <source>
        <strain evidence="1">F0233</strain>
    </source>
</reference>
<proteinExistence type="predicted"/>